<dbReference type="PANTHER" id="PTHR16161">
    <property type="entry name" value="TRANSCRIPTIONAL PROTEIN SWT1"/>
    <property type="match status" value="1"/>
</dbReference>
<gene>
    <name evidence="3" type="ORF">A4X06_0g9052</name>
</gene>
<name>A0A8X7MJ72_9BASI</name>
<sequence length="542" mass="57575">MLNPTHHLSLHSGVRSSSSAHGKAGAGRNKGRGQDAAMWAASQAGHSLDGVKPGRTYADFANAAAAAVSSSTSSSCSSSSRGPVRITISKGAHYTIDPATGLPRYEEIWEEEEMAEPGPAALSTGELNPDVPWDVRCRREQPGQSRSSANATPLGVRRGGGQSGPAVPHSGIQQVEAMEIAPHGRELDANAEDAHQMVANSSFIQVQQSSTSLYTGAGPSVMVLDTNTLLEHFVFLRQLFSLLLVRNLSALLISNVWPKSASHLLYAVPVEFRPAPFRLALPHIVIRELDGLKTGGRSDSVRTAARQANRWILACLQAQKRSVSTFLSKDAIEMVMRAAIAAGGAPTDVAAAAEATTAALIPPEAWALHFETARQYKERMKEDSTGGRGRTNDEQIVDLCVSLAASTTLPVWLLSNDTNARTHAEIEGIRALELENIVREPAKPSVPTKAISGAGTLTSSHAQNYGDMPDGDGVRWSKKRAAAALSDPSVAAQQLVEQWDEQVGNTVSHPVLSPLAIEPALSTFEGAFLSPMDADGDEAMEL</sequence>
<reference evidence="3" key="1">
    <citation type="submission" date="2016-04" db="EMBL/GenBank/DDBJ databases">
        <authorList>
            <person name="Nguyen H.D."/>
            <person name="Samba Siva P."/>
            <person name="Cullis J."/>
            <person name="Levesque C.A."/>
            <person name="Hambleton S."/>
        </authorList>
    </citation>
    <scope>NUCLEOTIDE SEQUENCE</scope>
    <source>
        <strain evidence="3">DAOMC 236426</strain>
    </source>
</reference>
<dbReference type="Gene3D" id="3.40.50.1010">
    <property type="entry name" value="5'-nuclease"/>
    <property type="match status" value="1"/>
</dbReference>
<evidence type="ECO:0000259" key="2">
    <source>
        <dbReference type="Pfam" id="PF13638"/>
    </source>
</evidence>
<dbReference type="InterPro" id="IPR002716">
    <property type="entry name" value="PIN_dom"/>
</dbReference>
<dbReference type="Proteomes" id="UP000077684">
    <property type="component" value="Unassembled WGS sequence"/>
</dbReference>
<dbReference type="Pfam" id="PF13638">
    <property type="entry name" value="PIN_4"/>
    <property type="match status" value="1"/>
</dbReference>
<dbReference type="InterPro" id="IPR052626">
    <property type="entry name" value="SWT1_Regulator"/>
</dbReference>
<proteinExistence type="predicted"/>
<evidence type="ECO:0000313" key="4">
    <source>
        <dbReference type="Proteomes" id="UP000077684"/>
    </source>
</evidence>
<comment type="caution">
    <text evidence="3">The sequence shown here is derived from an EMBL/GenBank/DDBJ whole genome shotgun (WGS) entry which is preliminary data.</text>
</comment>
<reference evidence="3" key="2">
    <citation type="journal article" date="2019" name="IMA Fungus">
        <title>Genome sequencing and comparison of five Tilletia species to identify candidate genes for the detection of regulated species infecting wheat.</title>
        <authorList>
            <person name="Nguyen H.D.T."/>
            <person name="Sultana T."/>
            <person name="Kesanakurti P."/>
            <person name="Hambleton S."/>
        </authorList>
    </citation>
    <scope>NUCLEOTIDE SEQUENCE</scope>
    <source>
        <strain evidence="3">DAOMC 236426</strain>
    </source>
</reference>
<dbReference type="AlphaFoldDB" id="A0A8X7MJ72"/>
<feature type="region of interest" description="Disordered" evidence="1">
    <location>
        <begin position="139"/>
        <end position="167"/>
    </location>
</feature>
<evidence type="ECO:0000256" key="1">
    <source>
        <dbReference type="SAM" id="MobiDB-lite"/>
    </source>
</evidence>
<feature type="compositionally biased region" description="Low complexity" evidence="1">
    <location>
        <begin position="1"/>
        <end position="27"/>
    </location>
</feature>
<accession>A0A8X7MJ72</accession>
<feature type="region of interest" description="Disordered" evidence="1">
    <location>
        <begin position="445"/>
        <end position="466"/>
    </location>
</feature>
<feature type="region of interest" description="Disordered" evidence="1">
    <location>
        <begin position="1"/>
        <end position="38"/>
    </location>
</feature>
<dbReference type="PANTHER" id="PTHR16161:SF0">
    <property type="entry name" value="TRANSCRIPTIONAL PROTEIN SWT1"/>
    <property type="match status" value="1"/>
</dbReference>
<organism evidence="3 4">
    <name type="scientific">Tilletia controversa</name>
    <name type="common">dwarf bunt fungus</name>
    <dbReference type="NCBI Taxonomy" id="13291"/>
    <lineage>
        <taxon>Eukaryota</taxon>
        <taxon>Fungi</taxon>
        <taxon>Dikarya</taxon>
        <taxon>Basidiomycota</taxon>
        <taxon>Ustilaginomycotina</taxon>
        <taxon>Exobasidiomycetes</taxon>
        <taxon>Tilletiales</taxon>
        <taxon>Tilletiaceae</taxon>
        <taxon>Tilletia</taxon>
    </lineage>
</organism>
<feature type="domain" description="PIN" evidence="2">
    <location>
        <begin position="222"/>
        <end position="434"/>
    </location>
</feature>
<dbReference type="GO" id="GO:0005634">
    <property type="term" value="C:nucleus"/>
    <property type="evidence" value="ECO:0007669"/>
    <property type="project" value="TreeGrafter"/>
</dbReference>
<evidence type="ECO:0000313" key="3">
    <source>
        <dbReference type="EMBL" id="KAE8237937.1"/>
    </source>
</evidence>
<dbReference type="EMBL" id="LWDE02002333">
    <property type="protein sequence ID" value="KAE8237937.1"/>
    <property type="molecule type" value="Genomic_DNA"/>
</dbReference>
<feature type="compositionally biased region" description="Polar residues" evidence="1">
    <location>
        <begin position="142"/>
        <end position="151"/>
    </location>
</feature>
<protein>
    <recommendedName>
        <fullName evidence="2">PIN domain-containing protein</fullName>
    </recommendedName>
</protein>
<keyword evidence="4" id="KW-1185">Reference proteome</keyword>